<keyword evidence="2 3" id="KW-0808">Transferase</keyword>
<dbReference type="eggNOG" id="KOG1584">
    <property type="taxonomic scope" value="Eukaryota"/>
</dbReference>
<dbReference type="Gene3D" id="3.40.50.300">
    <property type="entry name" value="P-loop containing nucleotide triphosphate hydrolases"/>
    <property type="match status" value="1"/>
</dbReference>
<name>U5CV43_AMBTC</name>
<reference evidence="6" key="1">
    <citation type="journal article" date="2013" name="Science">
        <title>The Amborella genome and the evolution of flowering plants.</title>
        <authorList>
            <consortium name="Amborella Genome Project"/>
        </authorList>
    </citation>
    <scope>NUCLEOTIDE SEQUENCE [LARGE SCALE GENOMIC DNA]</scope>
</reference>
<feature type="domain" description="Sulfotransferase" evidence="4">
    <location>
        <begin position="1"/>
        <end position="247"/>
    </location>
</feature>
<gene>
    <name evidence="5" type="ORF">AMTR_s02674p00003980</name>
</gene>
<feature type="non-terminal residue" evidence="5">
    <location>
        <position position="1"/>
    </location>
</feature>
<evidence type="ECO:0000259" key="4">
    <source>
        <dbReference type="Pfam" id="PF00685"/>
    </source>
</evidence>
<dbReference type="GO" id="GO:0005737">
    <property type="term" value="C:cytoplasm"/>
    <property type="evidence" value="ECO:0000318"/>
    <property type="project" value="GO_Central"/>
</dbReference>
<organism evidence="5 6">
    <name type="scientific">Amborella trichopoda</name>
    <dbReference type="NCBI Taxonomy" id="13333"/>
    <lineage>
        <taxon>Eukaryota</taxon>
        <taxon>Viridiplantae</taxon>
        <taxon>Streptophyta</taxon>
        <taxon>Embryophyta</taxon>
        <taxon>Tracheophyta</taxon>
        <taxon>Spermatophyta</taxon>
        <taxon>Magnoliopsida</taxon>
        <taxon>Amborellales</taxon>
        <taxon>Amborellaceae</taxon>
        <taxon>Amborella</taxon>
    </lineage>
</organism>
<comment type="similarity">
    <text evidence="1 3">Belongs to the sulfotransferase 1 family.</text>
</comment>
<protein>
    <recommendedName>
        <fullName evidence="3">Sulfotransferase</fullName>
        <ecNumber evidence="3">2.8.2.-</ecNumber>
    </recommendedName>
</protein>
<dbReference type="InterPro" id="IPR000863">
    <property type="entry name" value="Sulfotransferase_dom"/>
</dbReference>
<evidence type="ECO:0000313" key="6">
    <source>
        <dbReference type="Proteomes" id="UP000017836"/>
    </source>
</evidence>
<dbReference type="PANTHER" id="PTHR11783">
    <property type="entry name" value="SULFOTRANSFERASE SULT"/>
    <property type="match status" value="1"/>
</dbReference>
<dbReference type="HOGENOM" id="CLU_027239_0_1_1"/>
<proteinExistence type="inferred from homology"/>
<dbReference type="InterPro" id="IPR027417">
    <property type="entry name" value="P-loop_NTPase"/>
</dbReference>
<evidence type="ECO:0000256" key="2">
    <source>
        <dbReference type="ARBA" id="ARBA00022679"/>
    </source>
</evidence>
<evidence type="ECO:0000256" key="1">
    <source>
        <dbReference type="ARBA" id="ARBA00005771"/>
    </source>
</evidence>
<dbReference type="SUPFAM" id="SSF52540">
    <property type="entry name" value="P-loop containing nucleoside triphosphate hydrolases"/>
    <property type="match status" value="1"/>
</dbReference>
<keyword evidence="6" id="KW-1185">Reference proteome</keyword>
<dbReference type="Gramene" id="ERM97810">
    <property type="protein sequence ID" value="ERM97810"/>
    <property type="gene ID" value="AMTR_s02674p00003980"/>
</dbReference>
<accession>U5CV43</accession>
<sequence>GTTWLKSLLFSIMHHGPSPQEHQTHPLLSRHPHELVPNLEVQIYGKNPMLDISCLASPRLFNTHISYSTLPNSIEESNCKIVYVARNPRDTLVSLWHFLGHFYKGLEPLSFEETFECFCEGRVHYGPFFEHVLEYWEASKERPHNVLFLAYEELKADTKGGVKRIAEFLGRPIEREEEVEGIVEMCSFERLSNLEVNKSEEKAKWGPCLPYNSVYRKGVVGDWANYFTPEMIERLDEITREKLEGSGVEFRFC</sequence>
<dbReference type="GO" id="GO:0008146">
    <property type="term" value="F:sulfotransferase activity"/>
    <property type="evidence" value="ECO:0000318"/>
    <property type="project" value="GO_Central"/>
</dbReference>
<dbReference type="EC" id="2.8.2.-" evidence="3"/>
<dbReference type="AlphaFoldDB" id="U5CV43"/>
<dbReference type="EMBL" id="KI395849">
    <property type="protein sequence ID" value="ERM97810.1"/>
    <property type="molecule type" value="Genomic_DNA"/>
</dbReference>
<dbReference type="GO" id="GO:0051923">
    <property type="term" value="P:sulfation"/>
    <property type="evidence" value="ECO:0000318"/>
    <property type="project" value="GO_Central"/>
</dbReference>
<dbReference type="Proteomes" id="UP000017836">
    <property type="component" value="Unassembled WGS sequence"/>
</dbReference>
<evidence type="ECO:0000256" key="3">
    <source>
        <dbReference type="RuleBase" id="RU361155"/>
    </source>
</evidence>
<dbReference type="Pfam" id="PF00685">
    <property type="entry name" value="Sulfotransfer_1"/>
    <property type="match status" value="1"/>
</dbReference>
<evidence type="ECO:0000313" key="5">
    <source>
        <dbReference type="EMBL" id="ERM97810.1"/>
    </source>
</evidence>
<dbReference type="OMA" id="NNMQFRC"/>